<feature type="domain" description="N-acetyltransferase" evidence="5">
    <location>
        <begin position="241"/>
        <end position="433"/>
    </location>
</feature>
<dbReference type="InterPro" id="IPR016181">
    <property type="entry name" value="Acyl_CoA_acyltransferase"/>
</dbReference>
<keyword evidence="2" id="KW-0808">Transferase</keyword>
<evidence type="ECO:0000313" key="6">
    <source>
        <dbReference type="EMBL" id="OQO07609.1"/>
    </source>
</evidence>
<protein>
    <recommendedName>
        <fullName evidence="5">N-acetyltransferase domain-containing protein</fullName>
    </recommendedName>
</protein>
<dbReference type="InterPro" id="IPR039135">
    <property type="entry name" value="NAT9-like"/>
</dbReference>
<dbReference type="InterPro" id="IPR000182">
    <property type="entry name" value="GNAT_dom"/>
</dbReference>
<dbReference type="EMBL" id="NAJO01000014">
    <property type="protein sequence ID" value="OQO07609.1"/>
    <property type="molecule type" value="Genomic_DNA"/>
</dbReference>
<dbReference type="OrthoDB" id="5043642at2759"/>
<dbReference type="Pfam" id="PF13302">
    <property type="entry name" value="Acetyltransf_3"/>
    <property type="match status" value="1"/>
</dbReference>
<keyword evidence="3" id="KW-0012">Acyltransferase</keyword>
<evidence type="ECO:0000259" key="5">
    <source>
        <dbReference type="Pfam" id="PF13302"/>
    </source>
</evidence>
<sequence length="479" mass="53392">MHQGVRPDDDMPLAHCIANTFMDHAVALFCNDANGLVLDLKMPNNSVAMTYAYWPPARNPGKDYYDCGETGQVYLQIGFGLGAPSDTSYTLSTSACVRGLQTVYNVDCDGQHKDNKHGGQLDLGAYKPQIEDKDWNDHLFYLADPNPPLEGRNPYCSNGMWRFTPNAENTNFLPKQTDNCYDVHLGFGGDDKWSVKPKGWKPSNNKFDADDMKAHNDAKEACVKLGGKYDKKGGTALSHPRLLLVPYSTHHVSTYHQWLQSPSLQQLTASEPLSLDEEYAMQRSWRQDGDKLTFIICLPLIDTARDLSSIRSGDFDSGEQMIGDVNLFLSKLDDDDDEDDVDDEASEGDGDGLVGELEIMIPSPSHQRKGYARTALQVFMAYILTHWSEIAAEFAGSKGGVKGDEVRKLGYLRVKIGEGNVASVKLFEGLGFERHGEVNYFGEVEMRWRPDLQHLQAGRGYEAAREIGYDDSSERLMSS</sequence>
<dbReference type="Proteomes" id="UP000192596">
    <property type="component" value="Unassembled WGS sequence"/>
</dbReference>
<organism evidence="6 7">
    <name type="scientific">Cryoendolithus antarcticus</name>
    <dbReference type="NCBI Taxonomy" id="1507870"/>
    <lineage>
        <taxon>Eukaryota</taxon>
        <taxon>Fungi</taxon>
        <taxon>Dikarya</taxon>
        <taxon>Ascomycota</taxon>
        <taxon>Pezizomycotina</taxon>
        <taxon>Dothideomycetes</taxon>
        <taxon>Dothideomycetidae</taxon>
        <taxon>Cladosporiales</taxon>
        <taxon>Cladosporiaceae</taxon>
        <taxon>Cryoendolithus</taxon>
    </lineage>
</organism>
<evidence type="ECO:0000256" key="1">
    <source>
        <dbReference type="ARBA" id="ARBA00009342"/>
    </source>
</evidence>
<dbReference type="PANTHER" id="PTHR13256">
    <property type="entry name" value="N-ACETYLTRANSFERASE 9"/>
    <property type="match status" value="1"/>
</dbReference>
<evidence type="ECO:0000256" key="2">
    <source>
        <dbReference type="ARBA" id="ARBA00022679"/>
    </source>
</evidence>
<dbReference type="GO" id="GO:0008080">
    <property type="term" value="F:N-acetyltransferase activity"/>
    <property type="evidence" value="ECO:0007669"/>
    <property type="project" value="InterPro"/>
</dbReference>
<proteinExistence type="inferred from homology"/>
<evidence type="ECO:0000256" key="4">
    <source>
        <dbReference type="SAM" id="MobiDB-lite"/>
    </source>
</evidence>
<accession>A0A1V8T8E6</accession>
<dbReference type="PANTHER" id="PTHR13256:SF16">
    <property type="entry name" value="ALPHA_BETA-TUBULIN-N-ACETYLTRANSFERASE 9"/>
    <property type="match status" value="1"/>
</dbReference>
<feature type="region of interest" description="Disordered" evidence="4">
    <location>
        <begin position="333"/>
        <end position="352"/>
    </location>
</feature>
<evidence type="ECO:0000256" key="3">
    <source>
        <dbReference type="ARBA" id="ARBA00023315"/>
    </source>
</evidence>
<feature type="compositionally biased region" description="Acidic residues" evidence="4">
    <location>
        <begin position="333"/>
        <end position="350"/>
    </location>
</feature>
<dbReference type="Gene3D" id="3.40.630.30">
    <property type="match status" value="1"/>
</dbReference>
<dbReference type="InParanoid" id="A0A1V8T8E6"/>
<gene>
    <name evidence="6" type="ORF">B0A48_07306</name>
</gene>
<name>A0A1V8T8E6_9PEZI</name>
<dbReference type="SUPFAM" id="SSF55729">
    <property type="entry name" value="Acyl-CoA N-acyltransferases (Nat)"/>
    <property type="match status" value="1"/>
</dbReference>
<reference evidence="7" key="1">
    <citation type="submission" date="2017-03" db="EMBL/GenBank/DDBJ databases">
        <title>Genomes of endolithic fungi from Antarctica.</title>
        <authorList>
            <person name="Coleine C."/>
            <person name="Masonjones S."/>
            <person name="Stajich J.E."/>
        </authorList>
    </citation>
    <scope>NUCLEOTIDE SEQUENCE [LARGE SCALE GENOMIC DNA]</scope>
    <source>
        <strain evidence="7">CCFEE 5527</strain>
    </source>
</reference>
<evidence type="ECO:0000313" key="7">
    <source>
        <dbReference type="Proteomes" id="UP000192596"/>
    </source>
</evidence>
<comment type="caution">
    <text evidence="6">The sequence shown here is derived from an EMBL/GenBank/DDBJ whole genome shotgun (WGS) entry which is preliminary data.</text>
</comment>
<keyword evidence="7" id="KW-1185">Reference proteome</keyword>
<dbReference type="AlphaFoldDB" id="A0A1V8T8E6"/>
<comment type="similarity">
    <text evidence="1">Belongs to the acetyltransferase family. GNAT subfamily.</text>
</comment>